<keyword evidence="6 9" id="KW-0456">Lyase</keyword>
<evidence type="ECO:0000256" key="8">
    <source>
        <dbReference type="ARBA" id="ARBA00047973"/>
    </source>
</evidence>
<dbReference type="InterPro" id="IPR036704">
    <property type="entry name" value="RraA/RraA-like_sf"/>
</dbReference>
<evidence type="ECO:0000256" key="3">
    <source>
        <dbReference type="ARBA" id="ARBA00008621"/>
    </source>
</evidence>
<gene>
    <name evidence="10" type="primary">rraA</name>
    <name evidence="10" type="ORF">WAE96_13925</name>
</gene>
<dbReference type="CDD" id="cd16841">
    <property type="entry name" value="RraA_family"/>
    <property type="match status" value="1"/>
</dbReference>
<comment type="caution">
    <text evidence="10">The sequence shown here is derived from an EMBL/GenBank/DDBJ whole genome shotgun (WGS) entry which is preliminary data.</text>
</comment>
<evidence type="ECO:0000313" key="11">
    <source>
        <dbReference type="Proteomes" id="UP001382455"/>
    </source>
</evidence>
<dbReference type="NCBIfam" id="TIGR01935">
    <property type="entry name" value="NOT-MenG"/>
    <property type="match status" value="1"/>
</dbReference>
<comment type="similarity">
    <text evidence="3 9">Belongs to the class II aldolase/RraA-like family.</text>
</comment>
<evidence type="ECO:0000256" key="7">
    <source>
        <dbReference type="ARBA" id="ARBA00025046"/>
    </source>
</evidence>
<dbReference type="Gene3D" id="3.50.30.40">
    <property type="entry name" value="Ribonuclease E inhibitor RraA/RraA-like"/>
    <property type="match status" value="1"/>
</dbReference>
<evidence type="ECO:0000256" key="5">
    <source>
        <dbReference type="ARBA" id="ARBA00022723"/>
    </source>
</evidence>
<evidence type="ECO:0000256" key="9">
    <source>
        <dbReference type="RuleBase" id="RU004338"/>
    </source>
</evidence>
<evidence type="ECO:0000313" key="10">
    <source>
        <dbReference type="EMBL" id="MEI4550765.1"/>
    </source>
</evidence>
<comment type="catalytic activity">
    <reaction evidence="8 9">
        <text>oxaloacetate + H(+) = pyruvate + CO2</text>
        <dbReference type="Rhea" id="RHEA:15641"/>
        <dbReference type="ChEBI" id="CHEBI:15361"/>
        <dbReference type="ChEBI" id="CHEBI:15378"/>
        <dbReference type="ChEBI" id="CHEBI:16452"/>
        <dbReference type="ChEBI" id="CHEBI:16526"/>
        <dbReference type="EC" id="4.1.1.112"/>
    </reaction>
</comment>
<proteinExistence type="inferred from homology"/>
<dbReference type="InterPro" id="IPR010203">
    <property type="entry name" value="RraA"/>
</dbReference>
<evidence type="ECO:0000256" key="2">
    <source>
        <dbReference type="ARBA" id="ARBA00001968"/>
    </source>
</evidence>
<dbReference type="Pfam" id="PF03737">
    <property type="entry name" value="RraA-like"/>
    <property type="match status" value="1"/>
</dbReference>
<keyword evidence="5 9" id="KW-0479">Metal-binding</keyword>
<dbReference type="Proteomes" id="UP001382455">
    <property type="component" value="Unassembled WGS sequence"/>
</dbReference>
<evidence type="ECO:0000256" key="4">
    <source>
        <dbReference type="ARBA" id="ARBA00011233"/>
    </source>
</evidence>
<accession>A0ABU8EVI5</accession>
<name>A0ABU8EVI5_9GAMM</name>
<reference evidence="10 11" key="1">
    <citation type="submission" date="2023-12" db="EMBL/GenBank/DDBJ databases">
        <title>Friends and Foes: Symbiotic and Algicidal bacterial influence on Karenia brevis blooms.</title>
        <authorList>
            <person name="Fei C."/>
            <person name="Mohamed A.R."/>
            <person name="Booker A."/>
            <person name="Arshad M."/>
            <person name="Klass S."/>
            <person name="Ahn S."/>
            <person name="Gilbert P.M."/>
            <person name="Heil C.A."/>
            <person name="Martinez J.M."/>
            <person name="Amin S.A."/>
        </authorList>
    </citation>
    <scope>NUCLEOTIDE SEQUENCE [LARGE SCALE GENOMIC DNA]</scope>
    <source>
        <strain evidence="10 11">CE15</strain>
    </source>
</reference>
<dbReference type="PANTHER" id="PTHR33254:SF4">
    <property type="entry name" value="4-HYDROXY-4-METHYL-2-OXOGLUTARATE ALDOLASE 3-RELATED"/>
    <property type="match status" value="1"/>
</dbReference>
<comment type="function">
    <text evidence="7 9">Catalyzes the aldol cleavage of 4-hydroxy-4-methyl-2-oxoglutarate (HMG) into 2 molecules of pyruvate. Also contains a secondary oxaloacetate (OAA) decarboxylase activity due to the common pyruvate enolate transition state formed following C-C bond cleavage in the retro-aldol and decarboxylation reactions.</text>
</comment>
<dbReference type="PANTHER" id="PTHR33254">
    <property type="entry name" value="4-HYDROXY-4-METHYL-2-OXOGLUTARATE ALDOLASE 3-RELATED"/>
    <property type="match status" value="1"/>
</dbReference>
<dbReference type="InterPro" id="IPR005493">
    <property type="entry name" value="RraA/RraA-like"/>
</dbReference>
<dbReference type="EC" id="4.1.3.17" evidence="9"/>
<evidence type="ECO:0000256" key="6">
    <source>
        <dbReference type="ARBA" id="ARBA00023239"/>
    </source>
</evidence>
<comment type="cofactor">
    <cofactor evidence="2 9">
        <name>a divalent metal cation</name>
        <dbReference type="ChEBI" id="CHEBI:60240"/>
    </cofactor>
</comment>
<comment type="catalytic activity">
    <reaction evidence="1 9">
        <text>4-hydroxy-4-methyl-2-oxoglutarate = 2 pyruvate</text>
        <dbReference type="Rhea" id="RHEA:22748"/>
        <dbReference type="ChEBI" id="CHEBI:15361"/>
        <dbReference type="ChEBI" id="CHEBI:58276"/>
        <dbReference type="EC" id="4.1.3.17"/>
    </reaction>
</comment>
<protein>
    <recommendedName>
        <fullName evidence="9">4-hydroxy-4-methyl-2-oxoglutarate aldolase</fullName>
        <shortName evidence="9">HMG aldolase</shortName>
        <ecNumber evidence="9">4.1.1.112</ecNumber>
        <ecNumber evidence="9">4.1.3.17</ecNumber>
    </recommendedName>
    <alternativeName>
        <fullName evidence="9">Oxaloacetate decarboxylase</fullName>
    </alternativeName>
</protein>
<evidence type="ECO:0000256" key="1">
    <source>
        <dbReference type="ARBA" id="ARBA00001342"/>
    </source>
</evidence>
<sequence length="163" mass="17727">MTHFTTPALYDEYSDQLQVASAGLLHFGNISTFAGQAITIQCPNDNSKVGELLKSNGDGKVLVVDANNAQQFAFLGDNLAKFAIENNWQGIIVNGCVRDVEILEQMSVAIMARGCVPRKTQKQGLGEQVRAVSFLDVTIHNGDWIYGDRNGLLVSKSQLIELG</sequence>
<comment type="subunit">
    <text evidence="4 9">Homotrimer.</text>
</comment>
<organism evidence="10 11">
    <name type="scientific">Pseudoalteromonas spongiae</name>
    <dbReference type="NCBI Taxonomy" id="298657"/>
    <lineage>
        <taxon>Bacteria</taxon>
        <taxon>Pseudomonadati</taxon>
        <taxon>Pseudomonadota</taxon>
        <taxon>Gammaproteobacteria</taxon>
        <taxon>Alteromonadales</taxon>
        <taxon>Pseudoalteromonadaceae</taxon>
        <taxon>Pseudoalteromonas</taxon>
    </lineage>
</organism>
<dbReference type="SUPFAM" id="SSF89562">
    <property type="entry name" value="RraA-like"/>
    <property type="match status" value="1"/>
</dbReference>
<dbReference type="EC" id="4.1.1.112" evidence="9"/>
<dbReference type="EMBL" id="JBAWKS010000001">
    <property type="protein sequence ID" value="MEI4550765.1"/>
    <property type="molecule type" value="Genomic_DNA"/>
</dbReference>
<dbReference type="NCBIfam" id="NF006875">
    <property type="entry name" value="PRK09372.1"/>
    <property type="match status" value="1"/>
</dbReference>
<keyword evidence="11" id="KW-1185">Reference proteome</keyword>
<dbReference type="RefSeq" id="WP_336435844.1">
    <property type="nucleotide sequence ID" value="NZ_JBAWKS010000001.1"/>
</dbReference>